<evidence type="ECO:0000256" key="1">
    <source>
        <dbReference type="SAM" id="MobiDB-lite"/>
    </source>
</evidence>
<protein>
    <submittedName>
        <fullName evidence="2">Uncharacterized protein</fullName>
    </submittedName>
</protein>
<dbReference type="Proteomes" id="UP000277579">
    <property type="component" value="Unassembled WGS sequence"/>
</dbReference>
<proteinExistence type="predicted"/>
<feature type="compositionally biased region" description="Basic and acidic residues" evidence="1">
    <location>
        <begin position="570"/>
        <end position="585"/>
    </location>
</feature>
<keyword evidence="3" id="KW-1185">Reference proteome</keyword>
<accession>A0A495MPR5</accession>
<sequence length="1161" mass="129461">MSTQIKNTLFRFVTMRAPELINDEEVKNNFIQLAESEYTKSHFLLGVLSNPNTARKELLQNLANDFEDQNFKSKKEIDALVGSQFLKFSSWLIANRNSLTKEKLAENVPLSIKALSLNAKIQVWDNLFYQIVTSKSGYLREDLLSILVADNFIEHKDLAMLNELAQARIIIPKTLLENDNKLTPPSKKGVLRSIPVNSKALDKELDLFIANQNILEYHSTVKELNAIKESYQKASHIARENAYKKYEKEVEKIYESANTVEIKYIDKETGIEKTLVEYVDLKIPQFEFTANSEIDFALGIDSLSEQAERTIKNLPLTGNSPTLSQAIAVLEDEITLESQALINQAPTGQTIVNNGGILTPINTNISALGNVFSLVGQNYSGSSPLTLLFNNAPIGADVVGAEYTVTFDNGSSNQGVTFNDTWTNGKLQVTLFTENLNFARMKNFTISGELILSNNTALQIKGRAAMSLVRNLAELTTTRASGNGSFEVIAIIDENNPGQPGTTPALDPIPTYGFRRLGITDYRKVEQEICCYVPGEVSHIENIMAREFKEKTTRRSRKTEDTTTTSNEQETEKLTDTSTTERHEMNQEVASVVAQDTHIGVQAGIHWGGGKAFGGQVNADYAHNTSSETSNSQAVMHAKEITERALDRVVLKVKEERTTKIIEEYSQEDTHGFDNRKGDNHISGVYRWVDKVYKNKVVNYGKRLMYEFMIPEPSSFHNEVTSGKKDAFTEILTKPVDPRTVTDALGLKDTNVVNLNTYKHWAAVYNAEIEAYPDEEITAGESFNILGHPTGSKIADTESNAGNGKIRIPEGYQAYRALGVFNASGDNNLQGNILSLSIGNATNKHTGRFYNYTLSLDSLIQNFGTEVPVSYTLGNHVAGDITASVKCKLTEKAKLQWRQKAFNTIIEAYEAKLAEFEAKLSEAKATGETKAKTNPGFYRQVENMILRKNCIAYMLGHDNMGKNMLLGTNVKDLKVRNDAALDAYTSQVKFLEQAFEWDLMSYYFYPFYWANKEKWAELYNPEEMNDPIFRAFLQSGMARVILTVRPGFEEAVNWFIATGQVWNGGQVPTIDDPLFVSIIKELRQTEGEVEETWESRVPTSLTIIQAGSMGLNVANALPCSSDCDDNLMFDSDGEPILDAEGNPIKSFVKTDVLIGDSTPAV</sequence>
<dbReference type="RefSeq" id="WP_147406600.1">
    <property type="nucleotide sequence ID" value="NZ_RBLC01000001.1"/>
</dbReference>
<feature type="compositionally biased region" description="Basic and acidic residues" evidence="1">
    <location>
        <begin position="550"/>
        <end position="561"/>
    </location>
</feature>
<organism evidence="2 3">
    <name type="scientific">Flavobacterium endophyticum</name>
    <dbReference type="NCBI Taxonomy" id="1540163"/>
    <lineage>
        <taxon>Bacteria</taxon>
        <taxon>Pseudomonadati</taxon>
        <taxon>Bacteroidota</taxon>
        <taxon>Flavobacteriia</taxon>
        <taxon>Flavobacteriales</taxon>
        <taxon>Flavobacteriaceae</taxon>
        <taxon>Flavobacterium</taxon>
    </lineage>
</organism>
<dbReference type="EMBL" id="RBLC01000001">
    <property type="protein sequence ID" value="RKS26339.1"/>
    <property type="molecule type" value="Genomic_DNA"/>
</dbReference>
<evidence type="ECO:0000313" key="2">
    <source>
        <dbReference type="EMBL" id="RKS26339.1"/>
    </source>
</evidence>
<evidence type="ECO:0000313" key="3">
    <source>
        <dbReference type="Proteomes" id="UP000277579"/>
    </source>
</evidence>
<reference evidence="2 3" key="1">
    <citation type="submission" date="2018-10" db="EMBL/GenBank/DDBJ databases">
        <title>Genomic Encyclopedia of Archaeal and Bacterial Type Strains, Phase II (KMG-II): from individual species to whole genera.</title>
        <authorList>
            <person name="Goeker M."/>
        </authorList>
    </citation>
    <scope>NUCLEOTIDE SEQUENCE [LARGE SCALE GENOMIC DNA]</scope>
    <source>
        <strain evidence="2 3">DSM 29537</strain>
    </source>
</reference>
<dbReference type="OrthoDB" id="8563833at2"/>
<gene>
    <name evidence="2" type="ORF">CLV94_1396</name>
</gene>
<comment type="caution">
    <text evidence="2">The sequence shown here is derived from an EMBL/GenBank/DDBJ whole genome shotgun (WGS) entry which is preliminary data.</text>
</comment>
<feature type="region of interest" description="Disordered" evidence="1">
    <location>
        <begin position="550"/>
        <end position="585"/>
    </location>
</feature>
<name>A0A495MPR5_9FLAO</name>
<dbReference type="AlphaFoldDB" id="A0A495MPR5"/>